<dbReference type="InterPro" id="IPR005801">
    <property type="entry name" value="ADC_synthase"/>
</dbReference>
<feature type="domain" description="Chorismate-utilising enzyme C-terminal" evidence="6">
    <location>
        <begin position="160"/>
        <end position="410"/>
    </location>
</feature>
<proteinExistence type="inferred from homology"/>
<dbReference type="RefSeq" id="WP_204607347.1">
    <property type="nucleotide sequence ID" value="NZ_BAAAJX010000017.1"/>
</dbReference>
<dbReference type="Gene3D" id="3.60.120.10">
    <property type="entry name" value="Anthranilate synthase"/>
    <property type="match status" value="1"/>
</dbReference>
<sequence>MTRSTTAVQPLTVSTRILDDPGAVLRHTLAGHPMAFVRGGDGIVGIGEAMRFTFSGPTRMRDASALWREIVAAAVVDDPVRLRGSGLVAFGTFAFADDSAATSVLIVPRVVVGRRRGRAWITAIDTTDTPAPLPFTSTSVPVPRVGPHVSVALQPGAVDEDAYAASVAAAVTAITAGRAQKVVLARDLVGTLPPGADRRAVLLDLAAAYPTCVTFAVDGLIGATPETLARTEGRTLTARVLAGSAARGTDAESDRVAAETLAASTKDLEEHAFAISSLVASLRPIAADLRVDPEPFRLQLPNVWHLASDVEAVLPAGVTALDVADALHPTAAVAGTPTDVAVRLVAELEGVDRGRYAGPVGWLGASGDGEWMLALRSAQIDEDGTVRAWAGAGIVAGSEPAREVAETRLKFRPIVDALA</sequence>
<dbReference type="PANTHER" id="PTHR42839">
    <property type="entry name" value="ISOCHORISMATE SYNTHASE ENTC"/>
    <property type="match status" value="1"/>
</dbReference>
<evidence type="ECO:0000256" key="3">
    <source>
        <dbReference type="ARBA" id="ARBA00012824"/>
    </source>
</evidence>
<organism evidence="7 8">
    <name type="scientific">Curtobacterium herbarum</name>
    <dbReference type="NCBI Taxonomy" id="150122"/>
    <lineage>
        <taxon>Bacteria</taxon>
        <taxon>Bacillati</taxon>
        <taxon>Actinomycetota</taxon>
        <taxon>Actinomycetes</taxon>
        <taxon>Micrococcales</taxon>
        <taxon>Microbacteriaceae</taxon>
        <taxon>Curtobacterium</taxon>
    </lineage>
</organism>
<comment type="catalytic activity">
    <reaction evidence="1">
        <text>chorismate = isochorismate</text>
        <dbReference type="Rhea" id="RHEA:18985"/>
        <dbReference type="ChEBI" id="CHEBI:29748"/>
        <dbReference type="ChEBI" id="CHEBI:29780"/>
        <dbReference type="EC" id="5.4.4.2"/>
    </reaction>
</comment>
<dbReference type="InterPro" id="IPR015890">
    <property type="entry name" value="Chorismate_C"/>
</dbReference>
<evidence type="ECO:0000313" key="8">
    <source>
        <dbReference type="Proteomes" id="UP001501742"/>
    </source>
</evidence>
<dbReference type="NCBIfam" id="TIGR00543">
    <property type="entry name" value="isochor_syn"/>
    <property type="match status" value="1"/>
</dbReference>
<dbReference type="EC" id="5.4.4.2" evidence="3"/>
<dbReference type="EMBL" id="BAAAJX010000017">
    <property type="protein sequence ID" value="GAA1494646.1"/>
    <property type="molecule type" value="Genomic_DNA"/>
</dbReference>
<evidence type="ECO:0000259" key="6">
    <source>
        <dbReference type="Pfam" id="PF00425"/>
    </source>
</evidence>
<evidence type="ECO:0000313" key="7">
    <source>
        <dbReference type="EMBL" id="GAA1494646.1"/>
    </source>
</evidence>
<evidence type="ECO:0000256" key="2">
    <source>
        <dbReference type="ARBA" id="ARBA00005297"/>
    </source>
</evidence>
<protein>
    <recommendedName>
        <fullName evidence="3">isochorismate synthase</fullName>
        <ecNumber evidence="3">5.4.4.2</ecNumber>
    </recommendedName>
    <alternativeName>
        <fullName evidence="5">Isochorismate mutase</fullName>
    </alternativeName>
</protein>
<evidence type="ECO:0000256" key="4">
    <source>
        <dbReference type="ARBA" id="ARBA00023235"/>
    </source>
</evidence>
<evidence type="ECO:0000256" key="5">
    <source>
        <dbReference type="ARBA" id="ARBA00041564"/>
    </source>
</evidence>
<name>A0ABP4K6G0_9MICO</name>
<dbReference type="InterPro" id="IPR004561">
    <property type="entry name" value="IsoChor_synthase"/>
</dbReference>
<evidence type="ECO:0000256" key="1">
    <source>
        <dbReference type="ARBA" id="ARBA00000799"/>
    </source>
</evidence>
<reference evidence="8" key="1">
    <citation type="journal article" date="2019" name="Int. J. Syst. Evol. Microbiol.">
        <title>The Global Catalogue of Microorganisms (GCM) 10K type strain sequencing project: providing services to taxonomists for standard genome sequencing and annotation.</title>
        <authorList>
            <consortium name="The Broad Institute Genomics Platform"/>
            <consortium name="The Broad Institute Genome Sequencing Center for Infectious Disease"/>
            <person name="Wu L."/>
            <person name="Ma J."/>
        </authorList>
    </citation>
    <scope>NUCLEOTIDE SEQUENCE [LARGE SCALE GENOMIC DNA]</scope>
    <source>
        <strain evidence="8">JCM 12140</strain>
    </source>
</reference>
<dbReference type="PANTHER" id="PTHR42839:SF2">
    <property type="entry name" value="ISOCHORISMATE SYNTHASE ENTC"/>
    <property type="match status" value="1"/>
</dbReference>
<comment type="similarity">
    <text evidence="2">Belongs to the isochorismate synthase family.</text>
</comment>
<accession>A0ABP4K6G0</accession>
<dbReference type="Pfam" id="PF00425">
    <property type="entry name" value="Chorismate_bind"/>
    <property type="match status" value="1"/>
</dbReference>
<comment type="caution">
    <text evidence="7">The sequence shown here is derived from an EMBL/GenBank/DDBJ whole genome shotgun (WGS) entry which is preliminary data.</text>
</comment>
<dbReference type="Proteomes" id="UP001501742">
    <property type="component" value="Unassembled WGS sequence"/>
</dbReference>
<dbReference type="SUPFAM" id="SSF56322">
    <property type="entry name" value="ADC synthase"/>
    <property type="match status" value="1"/>
</dbReference>
<keyword evidence="8" id="KW-1185">Reference proteome</keyword>
<keyword evidence="4" id="KW-0413">Isomerase</keyword>
<gene>
    <name evidence="7" type="ORF">GCM10009627_29920</name>
</gene>